<dbReference type="GO" id="GO:0016020">
    <property type="term" value="C:membrane"/>
    <property type="evidence" value="ECO:0007669"/>
    <property type="project" value="TreeGrafter"/>
</dbReference>
<sequence>MAGVEEQARRMMEAIGSFDDLKEIERCKSLIDSEEEEELVDAVLLEIEERVRERRKDGADDKVELPRWLVRTALRVWNYSKQDTIRVMTNFWSFRHSNAWPMVLKASEVEEELRSGVHWLLPGTDASGRGILVYNARFLFRGHACSVEGLQKMGSFLMQKAIEKENIVKNGIVCVLDLQGVDLSITTKFGIADVKRGILMWKDAFPCKLKKIYLVNMGIILSTIVAMAKSILSSKIRERVVLVDKTFQQLHADIDSSRLPPSLGGNFELDWESYIQFLLKDDQFNDS</sequence>
<evidence type="ECO:0000259" key="1">
    <source>
        <dbReference type="PROSITE" id="PS50191"/>
    </source>
</evidence>
<dbReference type="EMBL" id="HBKN01008705">
    <property type="protein sequence ID" value="CAE2270312.1"/>
    <property type="molecule type" value="Transcribed_RNA"/>
</dbReference>
<dbReference type="PANTHER" id="PTHR10174">
    <property type="entry name" value="ALPHA-TOCOPHEROL TRANSFER PROTEIN-RELATED"/>
    <property type="match status" value="1"/>
</dbReference>
<dbReference type="CDD" id="cd00170">
    <property type="entry name" value="SEC14"/>
    <property type="match status" value="1"/>
</dbReference>
<name>A0A7S4N7M0_GUITH</name>
<dbReference type="SUPFAM" id="SSF52087">
    <property type="entry name" value="CRAL/TRIO domain"/>
    <property type="match status" value="1"/>
</dbReference>
<protein>
    <recommendedName>
        <fullName evidence="1">CRAL-TRIO domain-containing protein</fullName>
    </recommendedName>
</protein>
<dbReference type="Gene3D" id="3.40.525.10">
    <property type="entry name" value="CRAL-TRIO lipid binding domain"/>
    <property type="match status" value="1"/>
</dbReference>
<accession>A0A7S4N7M0</accession>
<dbReference type="InterPro" id="IPR001251">
    <property type="entry name" value="CRAL-TRIO_dom"/>
</dbReference>
<reference evidence="2" key="1">
    <citation type="submission" date="2021-01" db="EMBL/GenBank/DDBJ databases">
        <authorList>
            <person name="Corre E."/>
            <person name="Pelletier E."/>
            <person name="Niang G."/>
            <person name="Scheremetjew M."/>
            <person name="Finn R."/>
            <person name="Kale V."/>
            <person name="Holt S."/>
            <person name="Cochrane G."/>
            <person name="Meng A."/>
            <person name="Brown T."/>
            <person name="Cohen L."/>
        </authorList>
    </citation>
    <scope>NUCLEOTIDE SEQUENCE</scope>
    <source>
        <strain evidence="2">CCMP 2712</strain>
    </source>
</reference>
<dbReference type="InterPro" id="IPR036865">
    <property type="entry name" value="CRAL-TRIO_dom_sf"/>
</dbReference>
<feature type="domain" description="CRAL-TRIO" evidence="1">
    <location>
        <begin position="109"/>
        <end position="271"/>
    </location>
</feature>
<dbReference type="PRINTS" id="PR00180">
    <property type="entry name" value="CRETINALDHBP"/>
</dbReference>
<evidence type="ECO:0000313" key="2">
    <source>
        <dbReference type="EMBL" id="CAE2270312.1"/>
    </source>
</evidence>
<dbReference type="PANTHER" id="PTHR10174:SF208">
    <property type="entry name" value="CRAL-TRIO DOMAIN-CONTAINING PROTEIN DDB_G0278031"/>
    <property type="match status" value="1"/>
</dbReference>
<dbReference type="PROSITE" id="PS50191">
    <property type="entry name" value="CRAL_TRIO"/>
    <property type="match status" value="1"/>
</dbReference>
<proteinExistence type="predicted"/>
<dbReference type="AlphaFoldDB" id="A0A7S4N7M0"/>
<gene>
    <name evidence="2" type="ORF">GTHE00462_LOCUS6827</name>
</gene>
<dbReference type="SMART" id="SM00516">
    <property type="entry name" value="SEC14"/>
    <property type="match status" value="1"/>
</dbReference>
<organism evidence="2">
    <name type="scientific">Guillardia theta</name>
    <name type="common">Cryptophyte</name>
    <name type="synonym">Cryptomonas phi</name>
    <dbReference type="NCBI Taxonomy" id="55529"/>
    <lineage>
        <taxon>Eukaryota</taxon>
        <taxon>Cryptophyceae</taxon>
        <taxon>Pyrenomonadales</taxon>
        <taxon>Geminigeraceae</taxon>
        <taxon>Guillardia</taxon>
    </lineage>
</organism>
<dbReference type="Pfam" id="PF00650">
    <property type="entry name" value="CRAL_TRIO"/>
    <property type="match status" value="1"/>
</dbReference>
<dbReference type="GO" id="GO:1902936">
    <property type="term" value="F:phosphatidylinositol bisphosphate binding"/>
    <property type="evidence" value="ECO:0007669"/>
    <property type="project" value="TreeGrafter"/>
</dbReference>